<accession>A0AA39FB03</accession>
<dbReference type="EMBL" id="JAQQBS010001422">
    <property type="protein sequence ID" value="KAK0166244.1"/>
    <property type="molecule type" value="Genomic_DNA"/>
</dbReference>
<evidence type="ECO:0000313" key="3">
    <source>
        <dbReference type="Proteomes" id="UP001168990"/>
    </source>
</evidence>
<keyword evidence="1" id="KW-0732">Signal</keyword>
<proteinExistence type="predicted"/>
<evidence type="ECO:0000313" key="2">
    <source>
        <dbReference type="EMBL" id="KAK0166244.1"/>
    </source>
</evidence>
<gene>
    <name evidence="2" type="ORF">PV328_004683</name>
</gene>
<name>A0AA39FB03_9HYME</name>
<sequence>MNPKISLILLVLAFVPFVVNAKSVDGVVEKAKRESAPLETLYAAKLVDQLVNMMENHLDRAVRDISNIEGVTPSHMIQALILAFVPFVVNAKSVDGVVEKAKRQSAPLETLHAAKLVDQLVNMMENHLDRAVRDISNIEGVTPSHMIQALSRVARSSRYHQQQAFLGILSSLFSPIVNTVKSVLGLSDDK</sequence>
<dbReference type="AlphaFoldDB" id="A0AA39FB03"/>
<feature type="chain" id="PRO_5041271624" evidence="1">
    <location>
        <begin position="22"/>
        <end position="190"/>
    </location>
</feature>
<dbReference type="Proteomes" id="UP001168990">
    <property type="component" value="Unassembled WGS sequence"/>
</dbReference>
<keyword evidence="3" id="KW-1185">Reference proteome</keyword>
<reference evidence="2" key="2">
    <citation type="submission" date="2023-03" db="EMBL/GenBank/DDBJ databases">
        <authorList>
            <person name="Inwood S.N."/>
            <person name="Skelly J.G."/>
            <person name="Guhlin J."/>
            <person name="Harrop T.W.R."/>
            <person name="Goldson S.G."/>
            <person name="Dearden P.K."/>
        </authorList>
    </citation>
    <scope>NUCLEOTIDE SEQUENCE</scope>
    <source>
        <strain evidence="2">Irish</strain>
        <tissue evidence="2">Whole body</tissue>
    </source>
</reference>
<evidence type="ECO:0000256" key="1">
    <source>
        <dbReference type="SAM" id="SignalP"/>
    </source>
</evidence>
<organism evidence="2 3">
    <name type="scientific">Microctonus aethiopoides</name>
    <dbReference type="NCBI Taxonomy" id="144406"/>
    <lineage>
        <taxon>Eukaryota</taxon>
        <taxon>Metazoa</taxon>
        <taxon>Ecdysozoa</taxon>
        <taxon>Arthropoda</taxon>
        <taxon>Hexapoda</taxon>
        <taxon>Insecta</taxon>
        <taxon>Pterygota</taxon>
        <taxon>Neoptera</taxon>
        <taxon>Endopterygota</taxon>
        <taxon>Hymenoptera</taxon>
        <taxon>Apocrita</taxon>
        <taxon>Ichneumonoidea</taxon>
        <taxon>Braconidae</taxon>
        <taxon>Euphorinae</taxon>
        <taxon>Microctonus</taxon>
    </lineage>
</organism>
<protein>
    <submittedName>
        <fullName evidence="2">Uncharacterized protein</fullName>
    </submittedName>
</protein>
<comment type="caution">
    <text evidence="2">The sequence shown here is derived from an EMBL/GenBank/DDBJ whole genome shotgun (WGS) entry which is preliminary data.</text>
</comment>
<reference evidence="2" key="1">
    <citation type="journal article" date="2023" name="bioRxiv">
        <title>Scaffold-level genome assemblies of two parasitoid biocontrol wasps reveal the parthenogenesis mechanism and an associated novel virus.</title>
        <authorList>
            <person name="Inwood S."/>
            <person name="Skelly J."/>
            <person name="Guhlin J."/>
            <person name="Harrop T."/>
            <person name="Goldson S."/>
            <person name="Dearden P."/>
        </authorList>
    </citation>
    <scope>NUCLEOTIDE SEQUENCE</scope>
    <source>
        <strain evidence="2">Irish</strain>
        <tissue evidence="2">Whole body</tissue>
    </source>
</reference>
<feature type="signal peptide" evidence="1">
    <location>
        <begin position="1"/>
        <end position="21"/>
    </location>
</feature>